<evidence type="ECO:0008006" key="3">
    <source>
        <dbReference type="Google" id="ProtNLM"/>
    </source>
</evidence>
<dbReference type="HOGENOM" id="CLU_033082_3_2_1"/>
<dbReference type="InterPro" id="IPR011333">
    <property type="entry name" value="SKP1/BTB/POZ_sf"/>
</dbReference>
<dbReference type="SUPFAM" id="SSF54695">
    <property type="entry name" value="POZ domain"/>
    <property type="match status" value="1"/>
</dbReference>
<dbReference type="OrthoDB" id="2757430at2759"/>
<reference evidence="1 2" key="1">
    <citation type="journal article" date="2012" name="Proc. Natl. Acad. Sci. U.S.A.">
        <title>Comparative genomics of Ceriporiopsis subvermispora and Phanerochaete chrysosporium provide insight into selective ligninolysis.</title>
        <authorList>
            <person name="Fernandez-Fueyo E."/>
            <person name="Ruiz-Duenas F.J."/>
            <person name="Ferreira P."/>
            <person name="Floudas D."/>
            <person name="Hibbett D.S."/>
            <person name="Canessa P."/>
            <person name="Larrondo L.F."/>
            <person name="James T.Y."/>
            <person name="Seelenfreund D."/>
            <person name="Lobos S."/>
            <person name="Polanco R."/>
            <person name="Tello M."/>
            <person name="Honda Y."/>
            <person name="Watanabe T."/>
            <person name="Watanabe T."/>
            <person name="Ryu J.S."/>
            <person name="Kubicek C.P."/>
            <person name="Schmoll M."/>
            <person name="Gaskell J."/>
            <person name="Hammel K.E."/>
            <person name="St John F.J."/>
            <person name="Vanden Wymelenberg A."/>
            <person name="Sabat G."/>
            <person name="Splinter BonDurant S."/>
            <person name="Syed K."/>
            <person name="Yadav J.S."/>
            <person name="Doddapaneni H."/>
            <person name="Subramanian V."/>
            <person name="Lavin J.L."/>
            <person name="Oguiza J.A."/>
            <person name="Perez G."/>
            <person name="Pisabarro A.G."/>
            <person name="Ramirez L."/>
            <person name="Santoyo F."/>
            <person name="Master E."/>
            <person name="Coutinho P.M."/>
            <person name="Henrissat B."/>
            <person name="Lombard V."/>
            <person name="Magnuson J.K."/>
            <person name="Kuees U."/>
            <person name="Hori C."/>
            <person name="Igarashi K."/>
            <person name="Samejima M."/>
            <person name="Held B.W."/>
            <person name="Barry K.W."/>
            <person name="LaButti K.M."/>
            <person name="Lapidus A."/>
            <person name="Lindquist E.A."/>
            <person name="Lucas S.M."/>
            <person name="Riley R."/>
            <person name="Salamov A.A."/>
            <person name="Hoffmeister D."/>
            <person name="Schwenk D."/>
            <person name="Hadar Y."/>
            <person name="Yarden O."/>
            <person name="de Vries R.P."/>
            <person name="Wiebenga A."/>
            <person name="Stenlid J."/>
            <person name="Eastwood D."/>
            <person name="Grigoriev I.V."/>
            <person name="Berka R.M."/>
            <person name="Blanchette R.A."/>
            <person name="Kersten P."/>
            <person name="Martinez A.T."/>
            <person name="Vicuna R."/>
            <person name="Cullen D."/>
        </authorList>
    </citation>
    <scope>NUCLEOTIDE SEQUENCE [LARGE SCALE GENOMIC DNA]</scope>
    <source>
        <strain evidence="1 2">B</strain>
    </source>
</reference>
<accession>M2R6R7</accession>
<dbReference type="Proteomes" id="UP000016930">
    <property type="component" value="Unassembled WGS sequence"/>
</dbReference>
<evidence type="ECO:0000313" key="2">
    <source>
        <dbReference type="Proteomes" id="UP000016930"/>
    </source>
</evidence>
<name>M2R6R7_CERS8</name>
<organism evidence="1 2">
    <name type="scientific">Ceriporiopsis subvermispora (strain B)</name>
    <name type="common">White-rot fungus</name>
    <name type="synonym">Gelatoporia subvermispora</name>
    <dbReference type="NCBI Taxonomy" id="914234"/>
    <lineage>
        <taxon>Eukaryota</taxon>
        <taxon>Fungi</taxon>
        <taxon>Dikarya</taxon>
        <taxon>Basidiomycota</taxon>
        <taxon>Agaricomycotina</taxon>
        <taxon>Agaricomycetes</taxon>
        <taxon>Polyporales</taxon>
        <taxon>Gelatoporiaceae</taxon>
        <taxon>Gelatoporia</taxon>
    </lineage>
</organism>
<protein>
    <recommendedName>
        <fullName evidence="3">BTB domain-containing protein</fullName>
    </recommendedName>
</protein>
<evidence type="ECO:0000313" key="1">
    <source>
        <dbReference type="EMBL" id="EMD33962.1"/>
    </source>
</evidence>
<sequence>MSVSLEQSGDVWFPDGNIILLSVEKIAFRVFKGFLAQHSPVFRDMFAIAQLDKATAFDECPVLLLSDSAFNLSPLLRLLTGVHDFLQTEKSLQFSGLASVILLSHKYQMERIRDRALQLLEDIMAVEPPQDQDVKEYLAFSSLSIMPEDAFAIVNLASLTGRNSLLPMAFYMCCFLSPVTLIHGFIRSGFLCKLQPGDVVRCFSGKSQLANACAISFLKIYDYNLDMQAVCSTPSKCRPSFHGHIRKITKYSPKEITSCNALSAWAACDIHEDICDQCSLTLSDRVKATHSEVEEFTQIFRARHQMADSKGSMTNIKGFACPKFVF</sequence>
<proteinExistence type="predicted"/>
<dbReference type="Gene3D" id="3.30.710.10">
    <property type="entry name" value="Potassium Channel Kv1.1, Chain A"/>
    <property type="match status" value="1"/>
</dbReference>
<keyword evidence="2" id="KW-1185">Reference proteome</keyword>
<gene>
    <name evidence="1" type="ORF">CERSUDRAFT_97887</name>
</gene>
<dbReference type="STRING" id="914234.M2R6R7"/>
<dbReference type="AlphaFoldDB" id="M2R6R7"/>
<dbReference type="EMBL" id="KB445804">
    <property type="protein sequence ID" value="EMD33962.1"/>
    <property type="molecule type" value="Genomic_DNA"/>
</dbReference>